<dbReference type="InterPro" id="IPR036259">
    <property type="entry name" value="MFS_trans_sf"/>
</dbReference>
<dbReference type="InterPro" id="IPR020846">
    <property type="entry name" value="MFS_dom"/>
</dbReference>
<dbReference type="Proteomes" id="UP001257909">
    <property type="component" value="Unassembled WGS sequence"/>
</dbReference>
<reference evidence="8 9" key="1">
    <citation type="submission" date="2023-07" db="EMBL/GenBank/DDBJ databases">
        <title>Sorghum-associated microbial communities from plants grown in Nebraska, USA.</title>
        <authorList>
            <person name="Schachtman D."/>
        </authorList>
    </citation>
    <scope>NUCLEOTIDE SEQUENCE [LARGE SCALE GENOMIC DNA]</scope>
    <source>
        <strain evidence="8 9">4138</strain>
    </source>
</reference>
<feature type="transmembrane region" description="Helical" evidence="6">
    <location>
        <begin position="350"/>
        <end position="372"/>
    </location>
</feature>
<dbReference type="Pfam" id="PF07690">
    <property type="entry name" value="MFS_1"/>
    <property type="match status" value="1"/>
</dbReference>
<keyword evidence="3 6" id="KW-0812">Transmembrane</keyword>
<evidence type="ECO:0000256" key="6">
    <source>
        <dbReference type="SAM" id="Phobius"/>
    </source>
</evidence>
<feature type="transmembrane region" description="Helical" evidence="6">
    <location>
        <begin position="75"/>
        <end position="92"/>
    </location>
</feature>
<dbReference type="PANTHER" id="PTHR43702">
    <property type="entry name" value="L-FUCOSE-PROTON SYMPORTER"/>
    <property type="match status" value="1"/>
</dbReference>
<keyword evidence="5 6" id="KW-0472">Membrane</keyword>
<dbReference type="EMBL" id="JAVDWR010000019">
    <property type="protein sequence ID" value="MDR7122671.1"/>
    <property type="molecule type" value="Genomic_DNA"/>
</dbReference>
<evidence type="ECO:0000256" key="3">
    <source>
        <dbReference type="ARBA" id="ARBA00022692"/>
    </source>
</evidence>
<evidence type="ECO:0000256" key="4">
    <source>
        <dbReference type="ARBA" id="ARBA00022989"/>
    </source>
</evidence>
<feature type="transmembrane region" description="Helical" evidence="6">
    <location>
        <begin position="245"/>
        <end position="270"/>
    </location>
</feature>
<evidence type="ECO:0000259" key="7">
    <source>
        <dbReference type="PROSITE" id="PS50850"/>
    </source>
</evidence>
<dbReference type="InterPro" id="IPR011701">
    <property type="entry name" value="MFS"/>
</dbReference>
<feature type="transmembrane region" description="Helical" evidence="6">
    <location>
        <begin position="12"/>
        <end position="31"/>
    </location>
</feature>
<feature type="transmembrane region" description="Helical" evidence="6">
    <location>
        <begin position="51"/>
        <end position="68"/>
    </location>
</feature>
<feature type="transmembrane region" description="Helical" evidence="6">
    <location>
        <begin position="165"/>
        <end position="185"/>
    </location>
</feature>
<evidence type="ECO:0000256" key="5">
    <source>
        <dbReference type="ARBA" id="ARBA00023136"/>
    </source>
</evidence>
<organism evidence="8 9">
    <name type="scientific">Rheinheimera soli</name>
    <dbReference type="NCBI Taxonomy" id="443616"/>
    <lineage>
        <taxon>Bacteria</taxon>
        <taxon>Pseudomonadati</taxon>
        <taxon>Pseudomonadota</taxon>
        <taxon>Gammaproteobacteria</taxon>
        <taxon>Chromatiales</taxon>
        <taxon>Chromatiaceae</taxon>
        <taxon>Rheinheimera</taxon>
    </lineage>
</organism>
<dbReference type="PANTHER" id="PTHR43702:SF11">
    <property type="entry name" value="L-FUCOSE-PROTON SYMPORTER"/>
    <property type="match status" value="1"/>
</dbReference>
<keyword evidence="2" id="KW-1003">Cell membrane</keyword>
<feature type="transmembrane region" description="Helical" evidence="6">
    <location>
        <begin position="98"/>
        <end position="121"/>
    </location>
</feature>
<feature type="transmembrane region" description="Helical" evidence="6">
    <location>
        <begin position="277"/>
        <end position="296"/>
    </location>
</feature>
<comment type="subcellular location">
    <subcellularLocation>
        <location evidence="1">Cell inner membrane</location>
        <topology evidence="1">Multi-pass membrane protein</topology>
    </subcellularLocation>
</comment>
<dbReference type="RefSeq" id="WP_310281076.1">
    <property type="nucleotide sequence ID" value="NZ_JAVDWR010000019.1"/>
</dbReference>
<protein>
    <submittedName>
        <fullName evidence="8">Fucose permease</fullName>
    </submittedName>
</protein>
<proteinExistence type="predicted"/>
<dbReference type="InterPro" id="IPR050375">
    <property type="entry name" value="MFS_TsgA-like"/>
</dbReference>
<feature type="domain" description="Major facilitator superfamily (MFS) profile" evidence="7">
    <location>
        <begin position="6"/>
        <end position="402"/>
    </location>
</feature>
<feature type="transmembrane region" description="Helical" evidence="6">
    <location>
        <begin position="133"/>
        <end position="153"/>
    </location>
</feature>
<feature type="transmembrane region" description="Helical" evidence="6">
    <location>
        <begin position="308"/>
        <end position="329"/>
    </location>
</feature>
<accession>A0ABU1W3Y5</accession>
<feature type="transmembrane region" description="Helical" evidence="6">
    <location>
        <begin position="378"/>
        <end position="397"/>
    </location>
</feature>
<feature type="transmembrane region" description="Helical" evidence="6">
    <location>
        <begin position="206"/>
        <end position="225"/>
    </location>
</feature>
<evidence type="ECO:0000256" key="2">
    <source>
        <dbReference type="ARBA" id="ARBA00022475"/>
    </source>
</evidence>
<gene>
    <name evidence="8" type="ORF">J2W69_003646</name>
</gene>
<evidence type="ECO:0000256" key="1">
    <source>
        <dbReference type="ARBA" id="ARBA00004429"/>
    </source>
</evidence>
<sequence>MHNIRIKAALLLIYFIFAMLLNSVGIVILQVIQNFQVSKEAASVLEGFKDLPIAIVSFLVASALPKLGYKKALQLSLVLIAGASVLMPLFPAFDTSKLLFFCVGVAFALTKVSVYATLGLITKSKAEHASVLNFIEGFFMLGVLTAYWFFAAFMTEGSGHGWLDVYWYLAGLSLLALLLVSSTEFPAVELDPHSTGLKDFIAMLKLTAKPLVFVFVISAFLYVLIEQGIGSWLPTFNNEVLHLPSQLSVQITSIFAASLAAGRLSAGFILRFIPWHILCNICLLAMAALVLLTLPLTHEIQPDPDVTIWTAPLAAYLLPLIGFFMAPIYPMLNSAILTSLPQQQHAAMTGLIVVFSALGGTTGSIVTGHSFAALGGQTAFYLTLLPLALLILSSNGFHKLKPAA</sequence>
<evidence type="ECO:0000313" key="8">
    <source>
        <dbReference type="EMBL" id="MDR7122671.1"/>
    </source>
</evidence>
<dbReference type="Gene3D" id="1.20.1250.20">
    <property type="entry name" value="MFS general substrate transporter like domains"/>
    <property type="match status" value="2"/>
</dbReference>
<name>A0ABU1W3Y5_9GAMM</name>
<dbReference type="PROSITE" id="PS50850">
    <property type="entry name" value="MFS"/>
    <property type="match status" value="1"/>
</dbReference>
<evidence type="ECO:0000313" key="9">
    <source>
        <dbReference type="Proteomes" id="UP001257909"/>
    </source>
</evidence>
<comment type="caution">
    <text evidence="8">The sequence shown here is derived from an EMBL/GenBank/DDBJ whole genome shotgun (WGS) entry which is preliminary data.</text>
</comment>
<keyword evidence="4 6" id="KW-1133">Transmembrane helix</keyword>
<dbReference type="SUPFAM" id="SSF103473">
    <property type="entry name" value="MFS general substrate transporter"/>
    <property type="match status" value="1"/>
</dbReference>
<keyword evidence="9" id="KW-1185">Reference proteome</keyword>